<evidence type="ECO:0000256" key="3">
    <source>
        <dbReference type="ARBA" id="ARBA00023242"/>
    </source>
</evidence>
<dbReference type="GO" id="GO:0000981">
    <property type="term" value="F:DNA-binding transcription factor activity, RNA polymerase II-specific"/>
    <property type="evidence" value="ECO:0007669"/>
    <property type="project" value="TreeGrafter"/>
</dbReference>
<evidence type="ECO:0000256" key="6">
    <source>
        <dbReference type="SAM" id="MobiDB-lite"/>
    </source>
</evidence>
<gene>
    <name evidence="8" type="ORF">BYL167_LOCUS57581</name>
</gene>
<dbReference type="Pfam" id="PF00046">
    <property type="entry name" value="Homeodomain"/>
    <property type="match status" value="1"/>
</dbReference>
<dbReference type="EMBL" id="CAJOBH010225167">
    <property type="protein sequence ID" value="CAF5046805.1"/>
    <property type="molecule type" value="Genomic_DNA"/>
</dbReference>
<evidence type="ECO:0000256" key="1">
    <source>
        <dbReference type="ARBA" id="ARBA00023125"/>
    </source>
</evidence>
<dbReference type="SUPFAM" id="SSF46689">
    <property type="entry name" value="Homeodomain-like"/>
    <property type="match status" value="1"/>
</dbReference>
<evidence type="ECO:0000256" key="2">
    <source>
        <dbReference type="ARBA" id="ARBA00023155"/>
    </source>
</evidence>
<keyword evidence="2 4" id="KW-0371">Homeobox</keyword>
<dbReference type="PANTHER" id="PTHR24327">
    <property type="entry name" value="HOMEOBOX PROTEIN"/>
    <property type="match status" value="1"/>
</dbReference>
<feature type="compositionally biased region" description="Polar residues" evidence="6">
    <location>
        <begin position="1"/>
        <end position="14"/>
    </location>
</feature>
<evidence type="ECO:0000256" key="5">
    <source>
        <dbReference type="RuleBase" id="RU000682"/>
    </source>
</evidence>
<dbReference type="InterPro" id="IPR009057">
    <property type="entry name" value="Homeodomain-like_sf"/>
</dbReference>
<organism evidence="8 9">
    <name type="scientific">Rotaria magnacalcarata</name>
    <dbReference type="NCBI Taxonomy" id="392030"/>
    <lineage>
        <taxon>Eukaryota</taxon>
        <taxon>Metazoa</taxon>
        <taxon>Spiralia</taxon>
        <taxon>Gnathifera</taxon>
        <taxon>Rotifera</taxon>
        <taxon>Eurotatoria</taxon>
        <taxon>Bdelloidea</taxon>
        <taxon>Philodinida</taxon>
        <taxon>Philodinidae</taxon>
        <taxon>Rotaria</taxon>
    </lineage>
</organism>
<dbReference type="CDD" id="cd00086">
    <property type="entry name" value="homeodomain"/>
    <property type="match status" value="1"/>
</dbReference>
<sequence length="81" mass="9153">KSVNTRVLNGNETHPSQPQPPPPPTLSLPKMTAKGKKIRKPRTIYNPLQLQALNKRFRRTQYLALPERAELAVNLGLTQTQ</sequence>
<feature type="domain" description="Homeobox" evidence="7">
    <location>
        <begin position="36"/>
        <end position="81"/>
    </location>
</feature>
<name>A0A8S3E1L4_9BILA</name>
<proteinExistence type="predicted"/>
<feature type="region of interest" description="Disordered" evidence="6">
    <location>
        <begin position="1"/>
        <end position="29"/>
    </location>
</feature>
<keyword evidence="3 4" id="KW-0539">Nucleus</keyword>
<feature type="non-terminal residue" evidence="8">
    <location>
        <position position="81"/>
    </location>
</feature>
<dbReference type="Gene3D" id="1.10.10.60">
    <property type="entry name" value="Homeodomain-like"/>
    <property type="match status" value="1"/>
</dbReference>
<dbReference type="AlphaFoldDB" id="A0A8S3E1L4"/>
<protein>
    <recommendedName>
        <fullName evidence="7">Homeobox domain-containing protein</fullName>
    </recommendedName>
</protein>
<dbReference type="GO" id="GO:0030154">
    <property type="term" value="P:cell differentiation"/>
    <property type="evidence" value="ECO:0007669"/>
    <property type="project" value="TreeGrafter"/>
</dbReference>
<evidence type="ECO:0000256" key="4">
    <source>
        <dbReference type="PROSITE-ProRule" id="PRU00108"/>
    </source>
</evidence>
<evidence type="ECO:0000259" key="7">
    <source>
        <dbReference type="PROSITE" id="PS50071"/>
    </source>
</evidence>
<keyword evidence="1 4" id="KW-0238">DNA-binding</keyword>
<dbReference type="GO" id="GO:0000978">
    <property type="term" value="F:RNA polymerase II cis-regulatory region sequence-specific DNA binding"/>
    <property type="evidence" value="ECO:0007669"/>
    <property type="project" value="TreeGrafter"/>
</dbReference>
<evidence type="ECO:0000313" key="8">
    <source>
        <dbReference type="EMBL" id="CAF5046805.1"/>
    </source>
</evidence>
<feature type="compositionally biased region" description="Pro residues" evidence="6">
    <location>
        <begin position="17"/>
        <end position="26"/>
    </location>
</feature>
<dbReference type="InterPro" id="IPR001356">
    <property type="entry name" value="HD"/>
</dbReference>
<dbReference type="Proteomes" id="UP000681967">
    <property type="component" value="Unassembled WGS sequence"/>
</dbReference>
<comment type="subcellular location">
    <subcellularLocation>
        <location evidence="4 5">Nucleus</location>
    </subcellularLocation>
</comment>
<feature type="non-terminal residue" evidence="8">
    <location>
        <position position="1"/>
    </location>
</feature>
<accession>A0A8S3E1L4</accession>
<comment type="caution">
    <text evidence="8">The sequence shown here is derived from an EMBL/GenBank/DDBJ whole genome shotgun (WGS) entry which is preliminary data.</text>
</comment>
<reference evidence="8" key="1">
    <citation type="submission" date="2021-02" db="EMBL/GenBank/DDBJ databases">
        <authorList>
            <person name="Nowell W R."/>
        </authorList>
    </citation>
    <scope>NUCLEOTIDE SEQUENCE</scope>
</reference>
<dbReference type="PROSITE" id="PS50071">
    <property type="entry name" value="HOMEOBOX_2"/>
    <property type="match status" value="1"/>
</dbReference>
<evidence type="ECO:0000313" key="9">
    <source>
        <dbReference type="Proteomes" id="UP000681967"/>
    </source>
</evidence>
<dbReference type="InterPro" id="IPR050460">
    <property type="entry name" value="Distal-less_Homeobox_TF"/>
</dbReference>
<dbReference type="GO" id="GO:0005634">
    <property type="term" value="C:nucleus"/>
    <property type="evidence" value="ECO:0007669"/>
    <property type="project" value="UniProtKB-SubCell"/>
</dbReference>
<dbReference type="PANTHER" id="PTHR24327:SF21">
    <property type="entry name" value="HOMEOBOX PROTEIN DLX-4"/>
    <property type="match status" value="1"/>
</dbReference>